<gene>
    <name evidence="1" type="ORF">EWV92_14430</name>
</gene>
<dbReference type="EMBL" id="SFBI01000124">
    <property type="protein sequence ID" value="TRU34939.1"/>
    <property type="molecule type" value="Genomic_DNA"/>
</dbReference>
<name>A0A552EKF5_MICAE</name>
<evidence type="ECO:0000313" key="2">
    <source>
        <dbReference type="Proteomes" id="UP000317708"/>
    </source>
</evidence>
<reference evidence="1 2" key="1">
    <citation type="submission" date="2019-01" db="EMBL/GenBank/DDBJ databases">
        <title>Coherence of Microcystis species and biogeography revealed through population genomics.</title>
        <authorList>
            <person name="Perez-Carrascal O.M."/>
            <person name="Terrat Y."/>
            <person name="Giani A."/>
            <person name="Fortin N."/>
            <person name="Tromas N."/>
            <person name="Shapiro B.J."/>
        </authorList>
    </citation>
    <scope>NUCLEOTIDE SEQUENCE [LARGE SCALE GENOMIC DNA]</scope>
    <source>
        <strain evidence="1">Ma_MB_S_20031200_S102</strain>
    </source>
</reference>
<dbReference type="Proteomes" id="UP000317708">
    <property type="component" value="Unassembled WGS sequence"/>
</dbReference>
<evidence type="ECO:0000313" key="1">
    <source>
        <dbReference type="EMBL" id="TRU34939.1"/>
    </source>
</evidence>
<organism evidence="1 2">
    <name type="scientific">Microcystis aeruginosa Ma_MB_S_20031200_S102</name>
    <dbReference type="NCBI Taxonomy" id="2486254"/>
    <lineage>
        <taxon>Bacteria</taxon>
        <taxon>Bacillati</taxon>
        <taxon>Cyanobacteriota</taxon>
        <taxon>Cyanophyceae</taxon>
        <taxon>Oscillatoriophycideae</taxon>
        <taxon>Chroococcales</taxon>
        <taxon>Microcystaceae</taxon>
        <taxon>Microcystis</taxon>
    </lineage>
</organism>
<proteinExistence type="predicted"/>
<dbReference type="AlphaFoldDB" id="A0A552EKF5"/>
<accession>A0A552EKF5</accession>
<sequence>MGGQTISVAISRVVIVYKPIESIWGDSSNKPQSIQLYYKFDRFACKYLSKINYTYLTPSCLLPLAFCLSLLGN</sequence>
<protein>
    <submittedName>
        <fullName evidence="1">Uncharacterized protein</fullName>
    </submittedName>
</protein>
<comment type="caution">
    <text evidence="1">The sequence shown here is derived from an EMBL/GenBank/DDBJ whole genome shotgun (WGS) entry which is preliminary data.</text>
</comment>